<dbReference type="PATRIC" id="fig|121290.4.peg.633"/>
<name>A0A120CTV7_HYPSL</name>
<dbReference type="InterPro" id="IPR029033">
    <property type="entry name" value="His_PPase_superfam"/>
</dbReference>
<feature type="binding site" evidence="2">
    <location>
        <begin position="92"/>
        <end position="95"/>
    </location>
    <ligand>
        <name>substrate</name>
    </ligand>
</feature>
<feature type="active site" description="Proton donor/acceptor" evidence="1">
    <location>
        <position position="92"/>
    </location>
</feature>
<dbReference type="Gene3D" id="3.40.50.1240">
    <property type="entry name" value="Phosphoglycerate mutase-like"/>
    <property type="match status" value="1"/>
</dbReference>
<dbReference type="PANTHER" id="PTHR48100:SF59">
    <property type="entry name" value="ADENOSYLCOBALAMIN_ALPHA-RIBAZOLE PHOSPHATASE"/>
    <property type="match status" value="1"/>
</dbReference>
<evidence type="ECO:0000313" key="4">
    <source>
        <dbReference type="Proteomes" id="UP000059074"/>
    </source>
</evidence>
<evidence type="ECO:0000256" key="2">
    <source>
        <dbReference type="PIRSR" id="PIRSR613078-2"/>
    </source>
</evidence>
<proteinExistence type="predicted"/>
<feature type="binding site" evidence="2">
    <location>
        <begin position="11"/>
        <end position="18"/>
    </location>
    <ligand>
        <name>substrate</name>
    </ligand>
</feature>
<dbReference type="InterPro" id="IPR013078">
    <property type="entry name" value="His_Pase_superF_clade-1"/>
</dbReference>
<dbReference type="OrthoDB" id="9781415at2"/>
<evidence type="ECO:0000313" key="3">
    <source>
        <dbReference type="EMBL" id="KWT65279.1"/>
    </source>
</evidence>
<reference evidence="3 4" key="1">
    <citation type="submission" date="2015-10" db="EMBL/GenBank/DDBJ databases">
        <title>Transcriptomic analysis of a linuron degrading triple-species bacterial consortium.</title>
        <authorList>
            <person name="Albers P."/>
        </authorList>
    </citation>
    <scope>NUCLEOTIDE SEQUENCE [LARGE SCALE GENOMIC DNA]</scope>
    <source>
        <strain evidence="3 4">WDL6</strain>
    </source>
</reference>
<dbReference type="SUPFAM" id="SSF53254">
    <property type="entry name" value="Phosphoglycerate mutase-like"/>
    <property type="match status" value="1"/>
</dbReference>
<dbReference type="InterPro" id="IPR050275">
    <property type="entry name" value="PGM_Phosphatase"/>
</dbReference>
<dbReference type="AlphaFoldDB" id="A0A120CTV7"/>
<dbReference type="Pfam" id="PF00300">
    <property type="entry name" value="His_Phos_1"/>
    <property type="match status" value="1"/>
</dbReference>
<dbReference type="GO" id="GO:0016791">
    <property type="term" value="F:phosphatase activity"/>
    <property type="evidence" value="ECO:0007669"/>
    <property type="project" value="TreeGrafter"/>
</dbReference>
<comment type="caution">
    <text evidence="3">The sequence shown here is derived from an EMBL/GenBank/DDBJ whole genome shotgun (WGS) entry which is preliminary data.</text>
</comment>
<dbReference type="STRING" id="121290.APY04_3028"/>
<gene>
    <name evidence="3" type="ORF">APY04_3028</name>
</gene>
<dbReference type="Proteomes" id="UP000059074">
    <property type="component" value="Unassembled WGS sequence"/>
</dbReference>
<dbReference type="RefSeq" id="WP_068464010.1">
    <property type="nucleotide sequence ID" value="NZ_LMTR01000082.1"/>
</dbReference>
<dbReference type="GO" id="GO:0005737">
    <property type="term" value="C:cytoplasm"/>
    <property type="evidence" value="ECO:0007669"/>
    <property type="project" value="TreeGrafter"/>
</dbReference>
<sequence>MRAGVTIYFIRHGETDWNAQSRYQGQADVPLNDKGRGQARRNGETLRALAPETGALPFIASPLQRARETMEIVRSAMELPAEGYSLDPRLKEINYGAWQGTLAADLPQVDPDGLAARNLDTFNWRPEGGESYADLTQRAVGWLDSIDRDCVVVAHGGISRVLRGHLYALEPLAVPDLPVPQDRILILRRDGMEWI</sequence>
<dbReference type="SMART" id="SM00855">
    <property type="entry name" value="PGAM"/>
    <property type="match status" value="1"/>
</dbReference>
<keyword evidence="4" id="KW-1185">Reference proteome</keyword>
<accession>A0A120CTV7</accession>
<evidence type="ECO:0000256" key="1">
    <source>
        <dbReference type="PIRSR" id="PIRSR613078-1"/>
    </source>
</evidence>
<protein>
    <submittedName>
        <fullName evidence="3">Phosphoglycerate mutase family (Rhiz)</fullName>
    </submittedName>
</protein>
<dbReference type="PIRSF" id="PIRSF000709">
    <property type="entry name" value="6PFK_2-Ptase"/>
    <property type="match status" value="1"/>
</dbReference>
<dbReference type="EMBL" id="LMTR01000082">
    <property type="protein sequence ID" value="KWT65279.1"/>
    <property type="molecule type" value="Genomic_DNA"/>
</dbReference>
<feature type="binding site" evidence="2">
    <location>
        <position position="65"/>
    </location>
    <ligand>
        <name>substrate</name>
    </ligand>
</feature>
<dbReference type="CDD" id="cd07067">
    <property type="entry name" value="HP_PGM_like"/>
    <property type="match status" value="1"/>
</dbReference>
<organism evidence="3 4">
    <name type="scientific">Hyphomicrobium sulfonivorans</name>
    <dbReference type="NCBI Taxonomy" id="121290"/>
    <lineage>
        <taxon>Bacteria</taxon>
        <taxon>Pseudomonadati</taxon>
        <taxon>Pseudomonadota</taxon>
        <taxon>Alphaproteobacteria</taxon>
        <taxon>Hyphomicrobiales</taxon>
        <taxon>Hyphomicrobiaceae</taxon>
        <taxon>Hyphomicrobium</taxon>
    </lineage>
</organism>
<dbReference type="PANTHER" id="PTHR48100">
    <property type="entry name" value="BROAD-SPECIFICITY PHOSPHATASE YOR283W-RELATED"/>
    <property type="match status" value="1"/>
</dbReference>
<feature type="active site" description="Tele-phosphohistidine intermediate" evidence="1">
    <location>
        <position position="12"/>
    </location>
</feature>